<protein>
    <submittedName>
        <fullName evidence="8">FemAB-related protein, PEP-CTERM system-associated</fullName>
    </submittedName>
</protein>
<dbReference type="Gene3D" id="3.40.630.30">
    <property type="match status" value="2"/>
</dbReference>
<evidence type="ECO:0000256" key="1">
    <source>
        <dbReference type="ARBA" id="ARBA00009943"/>
    </source>
</evidence>
<accession>A0A0S4KSE0</accession>
<dbReference type="PROSITE" id="PS51191">
    <property type="entry name" value="FEMABX"/>
    <property type="match status" value="1"/>
</dbReference>
<dbReference type="GO" id="GO:0009252">
    <property type="term" value="P:peptidoglycan biosynthetic process"/>
    <property type="evidence" value="ECO:0007669"/>
    <property type="project" value="UniProtKB-KW"/>
</dbReference>
<dbReference type="GO" id="GO:0016755">
    <property type="term" value="F:aminoacyltransferase activity"/>
    <property type="evidence" value="ECO:0007669"/>
    <property type="project" value="InterPro"/>
</dbReference>
<keyword evidence="3" id="KW-0133">Cell shape</keyword>
<keyword evidence="6" id="KW-0961">Cell wall biogenesis/degradation</keyword>
<evidence type="ECO:0000256" key="5">
    <source>
        <dbReference type="ARBA" id="ARBA00023315"/>
    </source>
</evidence>
<gene>
    <name evidence="8" type="ORF">NITINOP_2400</name>
</gene>
<comment type="similarity">
    <text evidence="1">Belongs to the FemABX family.</text>
</comment>
<dbReference type="InterPro" id="IPR050644">
    <property type="entry name" value="PG_Glycine_Bridge_Synth"/>
</dbReference>
<dbReference type="SUPFAM" id="SSF55729">
    <property type="entry name" value="Acyl-CoA N-acyltransferases (Nat)"/>
    <property type="match status" value="2"/>
</dbReference>
<evidence type="ECO:0000313" key="9">
    <source>
        <dbReference type="Proteomes" id="UP000066284"/>
    </source>
</evidence>
<proteinExistence type="inferred from homology"/>
<reference evidence="9" key="1">
    <citation type="submission" date="2015-09" db="EMBL/GenBank/DDBJ databases">
        <authorList>
            <person name="Daims H."/>
        </authorList>
    </citation>
    <scope>NUCLEOTIDE SEQUENCE [LARGE SCALE GENOMIC DNA]</scope>
</reference>
<evidence type="ECO:0000256" key="4">
    <source>
        <dbReference type="ARBA" id="ARBA00022984"/>
    </source>
</evidence>
<evidence type="ECO:0000259" key="7">
    <source>
        <dbReference type="Pfam" id="PF13480"/>
    </source>
</evidence>
<dbReference type="InterPro" id="IPR016181">
    <property type="entry name" value="Acyl_CoA_acyltransferase"/>
</dbReference>
<dbReference type="PANTHER" id="PTHR36174">
    <property type="entry name" value="LIPID II:GLYCINE GLYCYLTRANSFERASE"/>
    <property type="match status" value="1"/>
</dbReference>
<evidence type="ECO:0000256" key="2">
    <source>
        <dbReference type="ARBA" id="ARBA00022679"/>
    </source>
</evidence>
<dbReference type="PANTHER" id="PTHR36174:SF1">
    <property type="entry name" value="LIPID II:GLYCINE GLYCYLTRANSFERASE"/>
    <property type="match status" value="1"/>
</dbReference>
<dbReference type="Proteomes" id="UP000066284">
    <property type="component" value="Chromosome 1"/>
</dbReference>
<name>A0A0S4KSE0_9BACT</name>
<dbReference type="InterPro" id="IPR003447">
    <property type="entry name" value="FEMABX"/>
</dbReference>
<dbReference type="NCBIfam" id="TIGR03019">
    <property type="entry name" value="pepcterm_femAB"/>
    <property type="match status" value="1"/>
</dbReference>
<feature type="domain" description="BioF2-like acetyltransferase" evidence="7">
    <location>
        <begin position="152"/>
        <end position="284"/>
    </location>
</feature>
<evidence type="ECO:0000256" key="3">
    <source>
        <dbReference type="ARBA" id="ARBA00022960"/>
    </source>
</evidence>
<dbReference type="InterPro" id="IPR017469">
    <property type="entry name" value="PEP-CTERM_FemAB-rel"/>
</dbReference>
<evidence type="ECO:0000313" key="8">
    <source>
        <dbReference type="EMBL" id="CUQ67372.1"/>
    </source>
</evidence>
<evidence type="ECO:0000256" key="6">
    <source>
        <dbReference type="ARBA" id="ARBA00023316"/>
    </source>
</evidence>
<dbReference type="AlphaFoldDB" id="A0A0S4KSE0"/>
<dbReference type="KEGG" id="nio:NITINOP_2400"/>
<keyword evidence="4" id="KW-0573">Peptidoglycan synthesis</keyword>
<dbReference type="GO" id="GO:0071555">
    <property type="term" value="P:cell wall organization"/>
    <property type="evidence" value="ECO:0007669"/>
    <property type="project" value="UniProtKB-KW"/>
</dbReference>
<dbReference type="EMBL" id="LN885086">
    <property type="protein sequence ID" value="CUQ67372.1"/>
    <property type="molecule type" value="Genomic_DNA"/>
</dbReference>
<keyword evidence="9" id="KW-1185">Reference proteome</keyword>
<dbReference type="InterPro" id="IPR038740">
    <property type="entry name" value="BioF2-like_GNAT_dom"/>
</dbReference>
<dbReference type="RefSeq" id="WP_062485647.1">
    <property type="nucleotide sequence ID" value="NZ_LN885086.1"/>
</dbReference>
<keyword evidence="5" id="KW-0012">Acyltransferase</keyword>
<keyword evidence="2" id="KW-0808">Transferase</keyword>
<sequence length="343" mass="38909">MIQIVYCDDGHEQAWDEYVGRHEQGSFYHLFGWKRINESAFGHQTFYLAAMEDGQIKGVFPLVYLKTRLFGKILCSLPFVNYGGPCADDPSIDRLLIEEARSIVQQHGIKYLEIRGIRKLGGDLPTSEHKVSVTIMLDPNPDALWNAFKTGHRNNIRRAYKRGLTVRGGGVELLDTFYDILSVSWRNLGTPLYRKEYFARLMKAFPSETKIFVLDHHGVPVSAALNGHFRGVVEGMWLGALPKAREVESSYVLYWEMIKDACERGYQLYHLGRSTADSGGEAFKKKWNAFPTQLYWQYVVRNGAPIPQLNVGNPKFQLAINLWKMLPLSIAKAIGPLVAKGIP</sequence>
<dbReference type="Pfam" id="PF13480">
    <property type="entry name" value="Acetyltransf_6"/>
    <property type="match status" value="1"/>
</dbReference>
<dbReference type="OrthoDB" id="9773932at2"/>
<dbReference type="GO" id="GO:0008360">
    <property type="term" value="P:regulation of cell shape"/>
    <property type="evidence" value="ECO:0007669"/>
    <property type="project" value="UniProtKB-KW"/>
</dbReference>
<dbReference type="STRING" id="1715989.NITINOP_2400"/>
<organism evidence="8 9">
    <name type="scientific">Candidatus Nitrospira inopinata</name>
    <dbReference type="NCBI Taxonomy" id="1715989"/>
    <lineage>
        <taxon>Bacteria</taxon>
        <taxon>Pseudomonadati</taxon>
        <taxon>Nitrospirota</taxon>
        <taxon>Nitrospiria</taxon>
        <taxon>Nitrospirales</taxon>
        <taxon>Nitrospiraceae</taxon>
        <taxon>Nitrospira</taxon>
    </lineage>
</organism>